<reference evidence="1 2" key="1">
    <citation type="journal article" date="2012" name="J. Bacteriol.">
        <title>Complete genome sequence of Mycobacterium intracellulare strain ATCC 13950T.</title>
        <authorList>
            <person name="Kim B.J."/>
            <person name="Choi B.S."/>
            <person name="Lim J.S."/>
            <person name="Choi I.Y."/>
            <person name="Lee J.H."/>
            <person name="Chun J."/>
            <person name="Kook Y.H."/>
            <person name="Kim B.J."/>
        </authorList>
    </citation>
    <scope>NUCLEOTIDE SEQUENCE [LARGE SCALE GENOMIC DNA]</scope>
    <source>
        <strain evidence="2">ATCC 13950 / DSM 43223 / JCM 6384 / NCTC 13025 / 3600</strain>
    </source>
</reference>
<name>H8IHM4_MYCIA</name>
<dbReference type="EMBL" id="CP003322">
    <property type="protein sequence ID" value="AFC41250.1"/>
    <property type="molecule type" value="Genomic_DNA"/>
</dbReference>
<sequence>MTKPSCPLSLVNSQLMTGPVSVNDALLSGLPEVVEFVT</sequence>
<dbReference type="AlphaFoldDB" id="H8IHM4"/>
<dbReference type="HOGENOM" id="CLU_3330409_0_0_11"/>
<gene>
    <name evidence="1" type="ordered locus">OCU_00300</name>
</gene>
<proteinExistence type="predicted"/>
<protein>
    <submittedName>
        <fullName evidence="1">Uncharacterized protein</fullName>
    </submittedName>
</protein>
<evidence type="ECO:0000313" key="2">
    <source>
        <dbReference type="Proteomes" id="UP000008004"/>
    </source>
</evidence>
<organism evidence="1 2">
    <name type="scientific">Mycobacterium intracellulare (strain ATCC 13950 / DSM 43223 / JCM 6384 / NCTC 13025 / 3600)</name>
    <dbReference type="NCBI Taxonomy" id="487521"/>
    <lineage>
        <taxon>Bacteria</taxon>
        <taxon>Bacillati</taxon>
        <taxon>Actinomycetota</taxon>
        <taxon>Actinomycetes</taxon>
        <taxon>Mycobacteriales</taxon>
        <taxon>Mycobacteriaceae</taxon>
        <taxon>Mycobacterium</taxon>
        <taxon>Mycobacterium avium complex (MAC)</taxon>
    </lineage>
</organism>
<evidence type="ECO:0000313" key="1">
    <source>
        <dbReference type="EMBL" id="AFC41250.1"/>
    </source>
</evidence>
<dbReference type="Proteomes" id="UP000008004">
    <property type="component" value="Chromosome"/>
</dbReference>
<dbReference type="KEGG" id="mia:OCU_00300"/>
<accession>H8IHM4</accession>